<dbReference type="InterPro" id="IPR056884">
    <property type="entry name" value="NPHP3-like_N"/>
</dbReference>
<feature type="repeat" description="WD" evidence="2">
    <location>
        <begin position="1189"/>
        <end position="1230"/>
    </location>
</feature>
<dbReference type="PROSITE" id="PS50294">
    <property type="entry name" value="WD_REPEATS_REGION"/>
    <property type="match status" value="1"/>
</dbReference>
<organism evidence="5 6">
    <name type="scientific">Saxophila tyrrhenica</name>
    <dbReference type="NCBI Taxonomy" id="1690608"/>
    <lineage>
        <taxon>Eukaryota</taxon>
        <taxon>Fungi</taxon>
        <taxon>Dikarya</taxon>
        <taxon>Ascomycota</taxon>
        <taxon>Pezizomycotina</taxon>
        <taxon>Dothideomycetes</taxon>
        <taxon>Dothideomycetidae</taxon>
        <taxon>Mycosphaerellales</taxon>
        <taxon>Extremaceae</taxon>
        <taxon>Saxophila</taxon>
    </lineage>
</organism>
<evidence type="ECO:0000313" key="6">
    <source>
        <dbReference type="Proteomes" id="UP001337655"/>
    </source>
</evidence>
<evidence type="ECO:0008006" key="7">
    <source>
        <dbReference type="Google" id="ProtNLM"/>
    </source>
</evidence>
<comment type="caution">
    <text evidence="5">The sequence shown here is derived from an EMBL/GenBank/DDBJ whole genome shotgun (WGS) entry which is preliminary data.</text>
</comment>
<dbReference type="Gene3D" id="3.40.50.300">
    <property type="entry name" value="P-loop containing nucleotide triphosphate hydrolases"/>
    <property type="match status" value="1"/>
</dbReference>
<reference evidence="5 6" key="1">
    <citation type="submission" date="2023-08" db="EMBL/GenBank/DDBJ databases">
        <title>Black Yeasts Isolated from many extreme environments.</title>
        <authorList>
            <person name="Coleine C."/>
            <person name="Stajich J.E."/>
            <person name="Selbmann L."/>
        </authorList>
    </citation>
    <scope>NUCLEOTIDE SEQUENCE [LARGE SCALE GENOMIC DNA]</scope>
    <source>
        <strain evidence="5 6">CCFEE 5935</strain>
    </source>
</reference>
<dbReference type="SMART" id="SM00320">
    <property type="entry name" value="WD40"/>
    <property type="match status" value="3"/>
</dbReference>
<dbReference type="SUPFAM" id="SSF50978">
    <property type="entry name" value="WD40 repeat-like"/>
    <property type="match status" value="1"/>
</dbReference>
<feature type="domain" description="GPI inositol-deacylase winged helix" evidence="3">
    <location>
        <begin position="682"/>
        <end position="754"/>
    </location>
</feature>
<dbReference type="PROSITE" id="PS50082">
    <property type="entry name" value="WD_REPEATS_2"/>
    <property type="match status" value="1"/>
</dbReference>
<dbReference type="EMBL" id="JAVRRT010000011">
    <property type="protein sequence ID" value="KAK5167353.1"/>
    <property type="molecule type" value="Genomic_DNA"/>
</dbReference>
<name>A0AAV9P420_9PEZI</name>
<keyword evidence="2" id="KW-0853">WD repeat</keyword>
<dbReference type="PANTHER" id="PTHR10039:SF16">
    <property type="entry name" value="GPI INOSITOL-DEACYLASE"/>
    <property type="match status" value="1"/>
</dbReference>
<keyword evidence="1" id="KW-0677">Repeat</keyword>
<evidence type="ECO:0000259" key="4">
    <source>
        <dbReference type="Pfam" id="PF24883"/>
    </source>
</evidence>
<dbReference type="InterPro" id="IPR027417">
    <property type="entry name" value="P-loop_NTPase"/>
</dbReference>
<dbReference type="Pfam" id="PF24883">
    <property type="entry name" value="NPHP3_N"/>
    <property type="match status" value="1"/>
</dbReference>
<dbReference type="SUPFAM" id="SSF53474">
    <property type="entry name" value="alpha/beta-Hydrolases"/>
    <property type="match status" value="1"/>
</dbReference>
<dbReference type="SUPFAM" id="SSF52540">
    <property type="entry name" value="P-loop containing nucleoside triphosphate hydrolases"/>
    <property type="match status" value="1"/>
</dbReference>
<dbReference type="InterPro" id="IPR054471">
    <property type="entry name" value="GPIID_WHD"/>
</dbReference>
<evidence type="ECO:0000256" key="2">
    <source>
        <dbReference type="PROSITE-ProRule" id="PRU00221"/>
    </source>
</evidence>
<dbReference type="Proteomes" id="UP001337655">
    <property type="component" value="Unassembled WGS sequence"/>
</dbReference>
<dbReference type="GeneID" id="89928388"/>
<protein>
    <recommendedName>
        <fullName evidence="7">NACHT domain-containing protein</fullName>
    </recommendedName>
</protein>
<feature type="domain" description="Nephrocystin 3-like N-terminal" evidence="4">
    <location>
        <begin position="404"/>
        <end position="568"/>
    </location>
</feature>
<gene>
    <name evidence="5" type="ORF">LTR77_007052</name>
</gene>
<accession>A0AAV9P420</accession>
<keyword evidence="6" id="KW-1185">Reference proteome</keyword>
<dbReference type="Pfam" id="PF22939">
    <property type="entry name" value="WHD_GPIID"/>
    <property type="match status" value="1"/>
</dbReference>
<dbReference type="PANTHER" id="PTHR10039">
    <property type="entry name" value="AMELOGENIN"/>
    <property type="match status" value="1"/>
</dbReference>
<dbReference type="InterPro" id="IPR029058">
    <property type="entry name" value="AB_hydrolase_fold"/>
</dbReference>
<evidence type="ECO:0000256" key="1">
    <source>
        <dbReference type="ARBA" id="ARBA00022737"/>
    </source>
</evidence>
<dbReference type="Gene3D" id="2.130.10.10">
    <property type="entry name" value="YVTN repeat-like/Quinoprotein amine dehydrogenase"/>
    <property type="match status" value="2"/>
</dbReference>
<evidence type="ECO:0000259" key="3">
    <source>
        <dbReference type="Pfam" id="PF22939"/>
    </source>
</evidence>
<dbReference type="InterPro" id="IPR001680">
    <property type="entry name" value="WD40_rpt"/>
</dbReference>
<dbReference type="Gene3D" id="3.40.50.1820">
    <property type="entry name" value="alpha/beta hydrolase"/>
    <property type="match status" value="1"/>
</dbReference>
<sequence length="1678" mass="188861">MLILGLYSLPYKTITVPSPLIPSAGTLIETLVMRMSTVKIWGLGGRAAGGVAGNIFHRTMPFAARLYTPKVRHHRPTQEIRSQVPEGRTDPVGLTVLHEPKDVPIADLVFVHSLGGGSFRSWTKDDRPDALWPLTWLSTESLIESARITTYGYSAYTSASDPDRLLDISGFAKDLLAKLRFGHGREDRSLDAGGVPIIFVSHSLGGLIAKKAYLLAVSDSTSTYRQIAQATSAFVFFSTPHQALDEGSVVHDILLACVAGWRSYQTDTVKRHLPALNDTNEKFRDMASPLSIYSFYERPLTRYYSESEPYVLPQDLAILDHPSETSIPLDSDHLSMTKYGSRTDPNYQSVRGALRFLVEKLNSRRRAAFPDNTASQMEEVSRLLRGFEAPQDDLQSFSDRRISGSCEWVLHHPTMHSFLTHDFSQPQLLWCHGKLGSGKSVTATYLIEHLQADDQACAYYYFGSGQQVKNNLNRFLSTIALQLAQQIPEYRRKLCTLAAESIDVGRNSHKMLWKKLFISTLVRCSSRVPFYIVIDGLDEFAQTKELLQKMLIELEGAQVPLRLLLFSRPTPEISVSIERLSKRVGVQRLALDNNAEDLELYVRDEMDVMMGDDDFKEETVNRILAKANGNFLWAHLVVQEILTCQMEEQVEQALRQVPSELIPLYKRMDTRLSDMCRSRPQDQRLGHAIIIWTACARRPLHLDELEIALEHEFPRILDMGQTIQKLCGEFVSVDKKGHAQMMHPSAREFLISHTELSYYVDVRKAHHSLFTRCVHALASPRRDYSNHKDATRAFQLYAASSWPFHLNQSSDHEDQQSLLSISNLIASRAILDWMVMLVQAGNLRALVDASKALSYLLKTVEKADRDRSPMEHRLQAIDHVQCWAQDLIRVVGKFGGQIIDQPKTVYRLLPAFCPQQSILHRQFCTGPPHHASRQDLPLLIRGKLSHVWDDCFAKFPIAGDSLPSAVLSLDRYFAILTKDDGTVHLYYSTTCEAARRLCHGDHVLTFCVDPSITRIATCGFHKTMVWGIESGRLLFSVENPDHAKALAISFQRGDRGEETLLTFSDDRTVRTCSLEAMRIEWQRLRPSLDSEVTHPHEVNAPHNAQFSPDGLYLAISFRGASPAVWYLGDSVPRFVAHFDERSRGSSIHLHEHTRVIYIQAFAWNPLTGHLLGTYYGGGVFKWHPRDRDFAIDDSKCESIKCSADGKLFITGSSDGALRIWDFEHFTPIYQLRYPLHIEDLDLARSEARIYDLREQYCNIWEPTSLLKALESDDVTSDTQSSDMPSFVAESVGEQENFEPITALASLGSADLYVKGDDAGQISICDFDGVAVAETPASPMSIEQLSWCGAAQLLASVDLGREIVVRKLESFPAEDRWHKETAVVQTYSEWDEVHQIELQLSGERLLVVTPDALKVHTVRESSAPVVIPVVHAKRWITHPTDDNLVLGFGPHQVTSLPWDDPLNASSLVYRPSAQNGMDSAAEAMASLRLPNPRRPSQAYPASPSEINQTAHKVFISPSTDLAMVELFETTKQTRRRAACLLMETKHFSKKTTETSIPVCSLPSDLTDNLYISLGFVNAESQATANHRGSFAEHRRSSVRRQYNLSTFVFVDRNFWVCTSDVGFPQEQNVAIRKHFPLPRDWQNAECLDMATVTETGNILCPRNGNVAVVSNGLIEEYDA</sequence>
<dbReference type="RefSeq" id="XP_064657059.1">
    <property type="nucleotide sequence ID" value="XM_064804289.1"/>
</dbReference>
<proteinExistence type="predicted"/>
<dbReference type="InterPro" id="IPR036322">
    <property type="entry name" value="WD40_repeat_dom_sf"/>
</dbReference>
<dbReference type="InterPro" id="IPR015943">
    <property type="entry name" value="WD40/YVTN_repeat-like_dom_sf"/>
</dbReference>
<evidence type="ECO:0000313" key="5">
    <source>
        <dbReference type="EMBL" id="KAK5167353.1"/>
    </source>
</evidence>